<dbReference type="PATRIC" id="fig|29290.4.peg.3951"/>
<keyword evidence="3" id="KW-1185">Reference proteome</keyword>
<dbReference type="Gene3D" id="2.60.120.460">
    <property type="entry name" value="YjbQ-like"/>
    <property type="match status" value="1"/>
</dbReference>
<dbReference type="EMBL" id="LACI01001280">
    <property type="protein sequence ID" value="KJU84810.1"/>
    <property type="molecule type" value="Genomic_DNA"/>
</dbReference>
<dbReference type="Pfam" id="PF01894">
    <property type="entry name" value="YjbQ"/>
    <property type="match status" value="1"/>
</dbReference>
<comment type="caution">
    <text evidence="2">The sequence shown here is derived from an EMBL/GenBank/DDBJ whole genome shotgun (WGS) entry which is preliminary data.</text>
</comment>
<protein>
    <submittedName>
        <fullName evidence="2">Protein belonging to Uncharacterized protein family UPF0047</fullName>
    </submittedName>
</protein>
<dbReference type="PIRSF" id="PIRSF004681">
    <property type="entry name" value="UCP004681"/>
    <property type="match status" value="1"/>
</dbReference>
<evidence type="ECO:0000256" key="1">
    <source>
        <dbReference type="ARBA" id="ARBA00005534"/>
    </source>
</evidence>
<dbReference type="InterPro" id="IPR035917">
    <property type="entry name" value="YjbQ-like_sf"/>
</dbReference>
<evidence type="ECO:0000313" key="3">
    <source>
        <dbReference type="Proteomes" id="UP000033423"/>
    </source>
</evidence>
<dbReference type="PANTHER" id="PTHR30615">
    <property type="entry name" value="UNCHARACTERIZED PROTEIN YJBQ-RELATED"/>
    <property type="match status" value="1"/>
</dbReference>
<dbReference type="InterPro" id="IPR001602">
    <property type="entry name" value="UPF0047_YjbQ-like"/>
</dbReference>
<sequence length="147" mass="15965">MGTEKMNMEIINEYITLSTGGNGELIDLTGHLKAILDKSGLAKGIMTVFVIGSTAAITTFEYESGLISDMTELYEKLAPFGKQYAHNQTWGDGNGFSHVRAALQGPSLTIPFDGGALLLGTWQQVVLADFDNRRRSRKVAVNLIGQQ</sequence>
<organism evidence="2 3">
    <name type="scientific">Candidatus Magnetobacterium bavaricum</name>
    <dbReference type="NCBI Taxonomy" id="29290"/>
    <lineage>
        <taxon>Bacteria</taxon>
        <taxon>Pseudomonadati</taxon>
        <taxon>Nitrospirota</taxon>
        <taxon>Thermodesulfovibrionia</taxon>
        <taxon>Thermodesulfovibrionales</taxon>
        <taxon>Candidatus Magnetobacteriaceae</taxon>
        <taxon>Candidatus Magnetobacterium</taxon>
    </lineage>
</organism>
<accession>A0A0F3GS65</accession>
<name>A0A0F3GS65_9BACT</name>
<dbReference type="Proteomes" id="UP000033423">
    <property type="component" value="Unassembled WGS sequence"/>
</dbReference>
<evidence type="ECO:0000313" key="2">
    <source>
        <dbReference type="EMBL" id="KJU84810.1"/>
    </source>
</evidence>
<dbReference type="NCBIfam" id="TIGR00149">
    <property type="entry name" value="TIGR00149_YjbQ"/>
    <property type="match status" value="1"/>
</dbReference>
<dbReference type="AlphaFoldDB" id="A0A0F3GS65"/>
<reference evidence="2 3" key="1">
    <citation type="submission" date="2015-02" db="EMBL/GenBank/DDBJ databases">
        <title>Single-cell genomics of uncultivated deep-branching MTB reveals a conserved set of magnetosome genes.</title>
        <authorList>
            <person name="Kolinko S."/>
            <person name="Richter M."/>
            <person name="Glockner F.O."/>
            <person name="Brachmann A."/>
            <person name="Schuler D."/>
        </authorList>
    </citation>
    <scope>NUCLEOTIDE SEQUENCE [LARGE SCALE GENOMIC DNA]</scope>
    <source>
        <strain evidence="2">TM-1</strain>
    </source>
</reference>
<gene>
    <name evidence="2" type="ORF">MBAV_002994</name>
</gene>
<proteinExistence type="inferred from homology"/>
<dbReference type="SUPFAM" id="SSF111038">
    <property type="entry name" value="YjbQ-like"/>
    <property type="match status" value="1"/>
</dbReference>
<dbReference type="PANTHER" id="PTHR30615:SF8">
    <property type="entry name" value="UPF0047 PROTEIN C4A8.02C"/>
    <property type="match status" value="1"/>
</dbReference>
<comment type="similarity">
    <text evidence="1">Belongs to the UPF0047 family.</text>
</comment>